<keyword evidence="1" id="KW-0812">Transmembrane</keyword>
<evidence type="ECO:0008006" key="4">
    <source>
        <dbReference type="Google" id="ProtNLM"/>
    </source>
</evidence>
<evidence type="ECO:0000313" key="3">
    <source>
        <dbReference type="Proteomes" id="UP001589793"/>
    </source>
</evidence>
<dbReference type="RefSeq" id="WP_376980922.1">
    <property type="nucleotide sequence ID" value="NZ_JBHLSV010000013.1"/>
</dbReference>
<evidence type="ECO:0000256" key="1">
    <source>
        <dbReference type="SAM" id="Phobius"/>
    </source>
</evidence>
<keyword evidence="1" id="KW-1133">Transmembrane helix</keyword>
<feature type="transmembrane region" description="Helical" evidence="1">
    <location>
        <begin position="20"/>
        <end position="43"/>
    </location>
</feature>
<comment type="caution">
    <text evidence="2">The sequence shown here is derived from an EMBL/GenBank/DDBJ whole genome shotgun (WGS) entry which is preliminary data.</text>
</comment>
<keyword evidence="3" id="KW-1185">Reference proteome</keyword>
<feature type="transmembrane region" description="Helical" evidence="1">
    <location>
        <begin position="55"/>
        <end position="75"/>
    </location>
</feature>
<accession>A0ABV6RCC6</accession>
<proteinExistence type="predicted"/>
<dbReference type="Proteomes" id="UP001589793">
    <property type="component" value="Unassembled WGS sequence"/>
</dbReference>
<evidence type="ECO:0000313" key="2">
    <source>
        <dbReference type="EMBL" id="MFC0674640.1"/>
    </source>
</evidence>
<dbReference type="EMBL" id="JBHLSV010000013">
    <property type="protein sequence ID" value="MFC0674640.1"/>
    <property type="molecule type" value="Genomic_DNA"/>
</dbReference>
<keyword evidence="1" id="KW-0472">Membrane</keyword>
<sequence>MIQELQELFTDLDDAQLFGLGAVGLVALAAVVCLVLWIATLFSVLGSTYGGGMKLLLIILCFAFPVLGPLAWFVIVKGNQPSYRYAYRR</sequence>
<organism evidence="2 3">
    <name type="scientific">Brachybacterium hainanense</name>
    <dbReference type="NCBI Taxonomy" id="1541174"/>
    <lineage>
        <taxon>Bacteria</taxon>
        <taxon>Bacillati</taxon>
        <taxon>Actinomycetota</taxon>
        <taxon>Actinomycetes</taxon>
        <taxon>Micrococcales</taxon>
        <taxon>Dermabacteraceae</taxon>
        <taxon>Brachybacterium</taxon>
    </lineage>
</organism>
<reference evidence="2 3" key="1">
    <citation type="submission" date="2024-09" db="EMBL/GenBank/DDBJ databases">
        <authorList>
            <person name="Sun Q."/>
            <person name="Mori K."/>
        </authorList>
    </citation>
    <scope>NUCLEOTIDE SEQUENCE [LARGE SCALE GENOMIC DNA]</scope>
    <source>
        <strain evidence="2 3">CICC 10874</strain>
    </source>
</reference>
<gene>
    <name evidence="2" type="ORF">ACFFF6_11800</name>
</gene>
<name>A0ABV6RCC6_9MICO</name>
<protein>
    <recommendedName>
        <fullName evidence="4">Cardiolipin synthase N-terminal domain-containing protein</fullName>
    </recommendedName>
</protein>